<dbReference type="Proteomes" id="UP000176198">
    <property type="component" value="Unassembled WGS sequence"/>
</dbReference>
<sequence>MLNKLFVHTRRRLEKLLANTGDMALKRRARRIIEELAPEDGDKILDVGCGDGYYLYLLSNLGLRLKLIGADFNEKALVSASRNLRGKKIKLVKADLMRGLPFDPESFDKVVMSEVVEHLPNDVKGLTEVKRTLKKGGTLVLTVPNHNYPLLWDPVNWALEHLFRTHISRGFWSGIWNQHLRLYYPEEIENVSEKAGFKVGYRESLTWWCLPFNHNLVNLVARNLYGGRLPHELRASIDKFQDPSKKPFLISLAFKLVNTIDRLNDLYNPKSSGVGVLVKAYKAR</sequence>
<evidence type="ECO:0000313" key="2">
    <source>
        <dbReference type="EMBL" id="OGM02431.1"/>
    </source>
</evidence>
<reference evidence="2 3" key="1">
    <citation type="journal article" date="2016" name="Nat. Commun.">
        <title>Thousands of microbial genomes shed light on interconnected biogeochemical processes in an aquifer system.</title>
        <authorList>
            <person name="Anantharaman K."/>
            <person name="Brown C.T."/>
            <person name="Hug L.A."/>
            <person name="Sharon I."/>
            <person name="Castelle C.J."/>
            <person name="Probst A.J."/>
            <person name="Thomas B.C."/>
            <person name="Singh A."/>
            <person name="Wilkins M.J."/>
            <person name="Karaoz U."/>
            <person name="Brodie E.L."/>
            <person name="Williams K.H."/>
            <person name="Hubbard S.S."/>
            <person name="Banfield J.F."/>
        </authorList>
    </citation>
    <scope>NUCLEOTIDE SEQUENCE [LARGE SCALE GENOMIC DNA]</scope>
</reference>
<dbReference type="PANTHER" id="PTHR43861">
    <property type="entry name" value="TRANS-ACONITATE 2-METHYLTRANSFERASE-RELATED"/>
    <property type="match status" value="1"/>
</dbReference>
<dbReference type="CDD" id="cd02440">
    <property type="entry name" value="AdoMet_MTases"/>
    <property type="match status" value="1"/>
</dbReference>
<dbReference type="GO" id="GO:0008757">
    <property type="term" value="F:S-adenosylmethionine-dependent methyltransferase activity"/>
    <property type="evidence" value="ECO:0007669"/>
    <property type="project" value="InterPro"/>
</dbReference>
<gene>
    <name evidence="2" type="ORF">A2115_03140</name>
</gene>
<protein>
    <recommendedName>
        <fullName evidence="1">Methyltransferase type 11 domain-containing protein</fullName>
    </recommendedName>
</protein>
<evidence type="ECO:0000259" key="1">
    <source>
        <dbReference type="Pfam" id="PF08241"/>
    </source>
</evidence>
<dbReference type="EMBL" id="MGFJ01000022">
    <property type="protein sequence ID" value="OGM02431.1"/>
    <property type="molecule type" value="Genomic_DNA"/>
</dbReference>
<dbReference type="SUPFAM" id="SSF53335">
    <property type="entry name" value="S-adenosyl-L-methionine-dependent methyltransferases"/>
    <property type="match status" value="1"/>
</dbReference>
<organism evidence="2 3">
    <name type="scientific">Candidatus Woesebacteria bacterium GWA1_41_8</name>
    <dbReference type="NCBI Taxonomy" id="1802471"/>
    <lineage>
        <taxon>Bacteria</taxon>
        <taxon>Candidatus Woeseibacteriota</taxon>
    </lineage>
</organism>
<proteinExistence type="predicted"/>
<dbReference type="InterPro" id="IPR013216">
    <property type="entry name" value="Methyltransf_11"/>
</dbReference>
<name>A0A1F7WI03_9BACT</name>
<dbReference type="AlphaFoldDB" id="A0A1F7WI03"/>
<accession>A0A1F7WI03</accession>
<dbReference type="InterPro" id="IPR029063">
    <property type="entry name" value="SAM-dependent_MTases_sf"/>
</dbReference>
<evidence type="ECO:0000313" key="3">
    <source>
        <dbReference type="Proteomes" id="UP000176198"/>
    </source>
</evidence>
<dbReference type="STRING" id="1802471.A2115_03140"/>
<feature type="domain" description="Methyltransferase type 11" evidence="1">
    <location>
        <begin position="45"/>
        <end position="141"/>
    </location>
</feature>
<dbReference type="Gene3D" id="3.40.50.150">
    <property type="entry name" value="Vaccinia Virus protein VP39"/>
    <property type="match status" value="1"/>
</dbReference>
<dbReference type="Pfam" id="PF08241">
    <property type="entry name" value="Methyltransf_11"/>
    <property type="match status" value="1"/>
</dbReference>
<comment type="caution">
    <text evidence="2">The sequence shown here is derived from an EMBL/GenBank/DDBJ whole genome shotgun (WGS) entry which is preliminary data.</text>
</comment>